<sequence length="166" mass="17734">MSWSQGLALAAGSIVDMAGTISGIVAQQRQAAAMEEANRIQADWVRRQEKLAYRAQDISADLAVNGVARKVDSLVQAGFTPLDARRLAGGTEVVLHGTIERPVLPRTVLQGIADTHHMQSNINAVRAFNYGTPTGTPPPPPGFNNPNYRGGPPKVNLGYRPPTTNV</sequence>
<dbReference type="EMBL" id="AB630067">
    <property type="protein sequence ID" value="BAL41650.1"/>
    <property type="molecule type" value="Genomic_RNA"/>
</dbReference>
<dbReference type="InterPro" id="IPR008437">
    <property type="entry name" value="Minor_structural_calicivir"/>
</dbReference>
<evidence type="ECO:0000313" key="2">
    <source>
        <dbReference type="EMBL" id="BAL41650.1"/>
    </source>
</evidence>
<organism evidence="2">
    <name type="scientific">Sapovirus Hu/20072248/2008/JP</name>
    <dbReference type="NCBI Taxonomy" id="1031409"/>
    <lineage>
        <taxon>Viruses</taxon>
        <taxon>Riboviria</taxon>
        <taxon>Orthornavirae</taxon>
        <taxon>Pisuviricota</taxon>
        <taxon>Pisoniviricetes</taxon>
        <taxon>Picornavirales</taxon>
        <taxon>Caliciviridae</taxon>
        <taxon>Sapovirus</taxon>
        <taxon>Sapovirus sapporoense</taxon>
        <taxon>Sapporo virus</taxon>
    </lineage>
</organism>
<dbReference type="Pfam" id="PF05752">
    <property type="entry name" value="Calici_MSP"/>
    <property type="match status" value="1"/>
</dbReference>
<evidence type="ECO:0000256" key="1">
    <source>
        <dbReference type="SAM" id="MobiDB-lite"/>
    </source>
</evidence>
<feature type="compositionally biased region" description="Low complexity" evidence="1">
    <location>
        <begin position="144"/>
        <end position="153"/>
    </location>
</feature>
<accession>G9M9A1</accession>
<feature type="region of interest" description="Disordered" evidence="1">
    <location>
        <begin position="131"/>
        <end position="166"/>
    </location>
</feature>
<gene>
    <name evidence="2" type="primary">VP2</name>
</gene>
<reference evidence="2" key="1">
    <citation type="journal article" date="2012" name="Arch. Virol.">
        <title>Human sapovirus classification based on complete capsid nucleotide sequences.</title>
        <authorList>
            <person name="Oka T."/>
            <person name="Mori K."/>
            <person name="Iritani N."/>
            <person name="Harada S."/>
            <person name="Ueki Y."/>
            <person name="Iizuka S."/>
            <person name="Mise K."/>
            <person name="Murakami K."/>
            <person name="Wakita T."/>
            <person name="Katayama K."/>
        </authorList>
    </citation>
    <scope>NUCLEOTIDE SEQUENCE</scope>
    <source>
        <strain evidence="2">Hu/20072248/2008/JP</strain>
    </source>
</reference>
<name>G9M9A1_9CALI</name>
<protein>
    <submittedName>
        <fullName evidence="2">Capsid protein</fullName>
    </submittedName>
</protein>
<proteinExistence type="predicted"/>